<organism evidence="2 3">
    <name type="scientific">Halomonas salifodinae</name>
    <dbReference type="NCBI Taxonomy" id="438745"/>
    <lineage>
        <taxon>Bacteria</taxon>
        <taxon>Pseudomonadati</taxon>
        <taxon>Pseudomonadota</taxon>
        <taxon>Gammaproteobacteria</taxon>
        <taxon>Oceanospirillales</taxon>
        <taxon>Halomonadaceae</taxon>
        <taxon>Halomonas</taxon>
    </lineage>
</organism>
<evidence type="ECO:0000313" key="3">
    <source>
        <dbReference type="Proteomes" id="UP001596411"/>
    </source>
</evidence>
<dbReference type="InterPro" id="IPR027373">
    <property type="entry name" value="RHH_dom"/>
</dbReference>
<evidence type="ECO:0000313" key="2">
    <source>
        <dbReference type="EMBL" id="MFC7089989.1"/>
    </source>
</evidence>
<dbReference type="RefSeq" id="WP_346062412.1">
    <property type="nucleotide sequence ID" value="NZ_BAAADR010000010.1"/>
</dbReference>
<dbReference type="Pfam" id="PF13467">
    <property type="entry name" value="RHH_4"/>
    <property type="match status" value="1"/>
</dbReference>
<keyword evidence="3" id="KW-1185">Reference proteome</keyword>
<accession>A0ABW2EVI1</accession>
<sequence>MCRLFIGADPSLWEAQTRSLRLDGVSTSVRLERFYWEVLEEIARRDGHSLARLIGRLSRECDEAGHDQGGFASFLRVCCGRYQALRLAGEIPAEGAIADLDAEAILARERQRRAPAQQYAEA</sequence>
<dbReference type="Gene3D" id="1.10.3990.20">
    <property type="entry name" value="protein bp1543"/>
    <property type="match status" value="1"/>
</dbReference>
<dbReference type="Proteomes" id="UP001596411">
    <property type="component" value="Unassembled WGS sequence"/>
</dbReference>
<dbReference type="InterPro" id="IPR038268">
    <property type="entry name" value="RHH_sf"/>
</dbReference>
<feature type="domain" description="Ribbon-helix-helix" evidence="1">
    <location>
        <begin position="16"/>
        <end position="82"/>
    </location>
</feature>
<evidence type="ECO:0000259" key="1">
    <source>
        <dbReference type="Pfam" id="PF13467"/>
    </source>
</evidence>
<comment type="caution">
    <text evidence="2">The sequence shown here is derived from an EMBL/GenBank/DDBJ whole genome shotgun (WGS) entry which is preliminary data.</text>
</comment>
<dbReference type="EMBL" id="JBHSZP010000016">
    <property type="protein sequence ID" value="MFC7089989.1"/>
    <property type="molecule type" value="Genomic_DNA"/>
</dbReference>
<name>A0ABW2EVI1_9GAMM</name>
<reference evidence="3" key="1">
    <citation type="journal article" date="2019" name="Int. J. Syst. Evol. Microbiol.">
        <title>The Global Catalogue of Microorganisms (GCM) 10K type strain sequencing project: providing services to taxonomists for standard genome sequencing and annotation.</title>
        <authorList>
            <consortium name="The Broad Institute Genomics Platform"/>
            <consortium name="The Broad Institute Genome Sequencing Center for Infectious Disease"/>
            <person name="Wu L."/>
            <person name="Ma J."/>
        </authorList>
    </citation>
    <scope>NUCLEOTIDE SEQUENCE [LARGE SCALE GENOMIC DNA]</scope>
    <source>
        <strain evidence="3">CGMCC 1.13666</strain>
    </source>
</reference>
<proteinExistence type="predicted"/>
<protein>
    <submittedName>
        <fullName evidence="2">Ribbon-helix-helix domain-containing protein</fullName>
    </submittedName>
</protein>
<gene>
    <name evidence="2" type="ORF">ACFQH5_10585</name>
</gene>